<keyword evidence="4" id="KW-1185">Reference proteome</keyword>
<feature type="compositionally biased region" description="Basic and acidic residues" evidence="1">
    <location>
        <begin position="31"/>
        <end position="49"/>
    </location>
</feature>
<dbReference type="RefSeq" id="WP_020908628.1">
    <property type="nucleotide sequence ID" value="NZ_BHXB01000001.1"/>
</dbReference>
<accession>A0A8I1D7B3</accession>
<reference evidence="3" key="2">
    <citation type="submission" date="2023-08" db="EMBL/GenBank/DDBJ databases">
        <title>Isolation and Characterization of Rhodococcus erythropolis MGMM8.</title>
        <authorList>
            <person name="Diabankana R.G.C."/>
            <person name="Afordoanyi D.M."/>
            <person name="Validov S.Z."/>
        </authorList>
    </citation>
    <scope>NUCLEOTIDE SEQUENCE</scope>
    <source>
        <strain evidence="3">MGMM8</strain>
    </source>
</reference>
<dbReference type="Proteomes" id="UP001230933">
    <property type="component" value="Chromosome"/>
</dbReference>
<evidence type="ECO:0000256" key="1">
    <source>
        <dbReference type="SAM" id="MobiDB-lite"/>
    </source>
</evidence>
<dbReference type="GeneID" id="66899781"/>
<organism evidence="2 4">
    <name type="scientific">Rhodococcus erythropolis</name>
    <name type="common">Arthrobacter picolinophilus</name>
    <dbReference type="NCBI Taxonomy" id="1833"/>
    <lineage>
        <taxon>Bacteria</taxon>
        <taxon>Bacillati</taxon>
        <taxon>Actinomycetota</taxon>
        <taxon>Actinomycetes</taxon>
        <taxon>Mycobacteriales</taxon>
        <taxon>Nocardiaceae</taxon>
        <taxon>Rhodococcus</taxon>
        <taxon>Rhodococcus erythropolis group</taxon>
    </lineage>
</organism>
<feature type="region of interest" description="Disordered" evidence="1">
    <location>
        <begin position="1"/>
        <end position="58"/>
    </location>
</feature>
<evidence type="ECO:0000313" key="4">
    <source>
        <dbReference type="Proteomes" id="UP000627573"/>
    </source>
</evidence>
<reference evidence="2 4" key="1">
    <citation type="submission" date="2020-12" db="EMBL/GenBank/DDBJ databases">
        <title>Draft genome sequence of furan degrading bacterial strain FUR100.</title>
        <authorList>
            <person name="Woiski C."/>
        </authorList>
    </citation>
    <scope>NUCLEOTIDE SEQUENCE [LARGE SCALE GENOMIC DNA]</scope>
    <source>
        <strain evidence="2 4">FUR100</strain>
    </source>
</reference>
<evidence type="ECO:0000313" key="2">
    <source>
        <dbReference type="EMBL" id="MBH5146175.1"/>
    </source>
</evidence>
<dbReference type="EMBL" id="JAECSB010000085">
    <property type="protein sequence ID" value="MBH5146175.1"/>
    <property type="molecule type" value="Genomic_DNA"/>
</dbReference>
<evidence type="ECO:0000313" key="3">
    <source>
        <dbReference type="EMBL" id="WGV48118.1"/>
    </source>
</evidence>
<gene>
    <name evidence="2" type="ORF">I3517_26580</name>
    <name evidence="3" type="ORF">QIE55_21620</name>
</gene>
<dbReference type="Proteomes" id="UP000627573">
    <property type="component" value="Unassembled WGS sequence"/>
</dbReference>
<protein>
    <submittedName>
        <fullName evidence="2">Uncharacterized protein</fullName>
    </submittedName>
</protein>
<proteinExistence type="predicted"/>
<dbReference type="OMA" id="EDWYREN"/>
<sequence>MSEQPDTPKKPPVDKKRLAHIFGDVFPETTSDERGPEGSSRSSDDDWLRSQRPPHHGG</sequence>
<dbReference type="EMBL" id="CP124545">
    <property type="protein sequence ID" value="WGV48118.1"/>
    <property type="molecule type" value="Genomic_DNA"/>
</dbReference>
<name>A0A8I1D7B3_RHOER</name>
<feature type="compositionally biased region" description="Basic and acidic residues" evidence="1">
    <location>
        <begin position="1"/>
        <end position="16"/>
    </location>
</feature>
<dbReference type="AlphaFoldDB" id="A0A8I1D7B3"/>